<accession>A0ABW8F645</accession>
<evidence type="ECO:0000259" key="6">
    <source>
        <dbReference type="PROSITE" id="PS50011"/>
    </source>
</evidence>
<dbReference type="Gene3D" id="1.10.510.10">
    <property type="entry name" value="Transferase(Phosphotransferase) domain 1"/>
    <property type="match status" value="1"/>
</dbReference>
<protein>
    <submittedName>
        <fullName evidence="7">AAA domain-containing protein</fullName>
    </submittedName>
</protein>
<comment type="caution">
    <text evidence="7">The sequence shown here is derived from an EMBL/GenBank/DDBJ whole genome shotgun (WGS) entry which is preliminary data.</text>
</comment>
<evidence type="ECO:0000256" key="3">
    <source>
        <dbReference type="ARBA" id="ARBA00022801"/>
    </source>
</evidence>
<dbReference type="InterPro" id="IPR000719">
    <property type="entry name" value="Prot_kinase_dom"/>
</dbReference>
<feature type="domain" description="Protein kinase" evidence="6">
    <location>
        <begin position="18"/>
        <end position="330"/>
    </location>
</feature>
<keyword evidence="3" id="KW-0378">Hydrolase</keyword>
<dbReference type="InterPro" id="IPR047187">
    <property type="entry name" value="SF1_C_Upf1"/>
</dbReference>
<dbReference type="PANTHER" id="PTHR43788:SF8">
    <property type="entry name" value="DNA-BINDING PROTEIN SMUBP-2"/>
    <property type="match status" value="1"/>
</dbReference>
<dbReference type="CDD" id="cd18808">
    <property type="entry name" value="SF1_C_Upf1"/>
    <property type="match status" value="1"/>
</dbReference>
<dbReference type="RefSeq" id="WP_402069094.1">
    <property type="nucleotide sequence ID" value="NZ_JBIVGG010000001.1"/>
</dbReference>
<dbReference type="InterPro" id="IPR027417">
    <property type="entry name" value="P-loop_NTPase"/>
</dbReference>
<dbReference type="EMBL" id="JBIVGG010000001">
    <property type="protein sequence ID" value="MFJ4077491.1"/>
    <property type="molecule type" value="Genomic_DNA"/>
</dbReference>
<evidence type="ECO:0000256" key="5">
    <source>
        <dbReference type="ARBA" id="ARBA00022840"/>
    </source>
</evidence>
<dbReference type="InterPro" id="IPR041679">
    <property type="entry name" value="DNA2/NAM7-like_C"/>
</dbReference>
<comment type="similarity">
    <text evidence="1">Belongs to the DNA2/NAM7 helicase family.</text>
</comment>
<dbReference type="SUPFAM" id="SSF56112">
    <property type="entry name" value="Protein kinase-like (PK-like)"/>
    <property type="match status" value="1"/>
</dbReference>
<evidence type="ECO:0000313" key="7">
    <source>
        <dbReference type="EMBL" id="MFJ4077491.1"/>
    </source>
</evidence>
<dbReference type="Gene3D" id="3.40.50.300">
    <property type="entry name" value="P-loop containing nucleotide triphosphate hydrolases"/>
    <property type="match status" value="2"/>
</dbReference>
<keyword evidence="5" id="KW-0067">ATP-binding</keyword>
<dbReference type="SMART" id="SM00220">
    <property type="entry name" value="S_TKc"/>
    <property type="match status" value="1"/>
</dbReference>
<keyword evidence="4" id="KW-0347">Helicase</keyword>
<keyword evidence="8" id="KW-1185">Reference proteome</keyword>
<evidence type="ECO:0000256" key="2">
    <source>
        <dbReference type="ARBA" id="ARBA00022741"/>
    </source>
</evidence>
<dbReference type="InterPro" id="IPR050534">
    <property type="entry name" value="Coronavir_polyprotein_1ab"/>
</dbReference>
<dbReference type="Proteomes" id="UP001617511">
    <property type="component" value="Unassembled WGS sequence"/>
</dbReference>
<gene>
    <name evidence="7" type="ORF">ACIP2Z_00860</name>
</gene>
<proteinExistence type="inferred from homology"/>
<keyword evidence="2" id="KW-0547">Nucleotide-binding</keyword>
<sequence>MNRLFSQSPAESGLFDQRSEPVILLPGRLARVELSSTDDPSRLFEAVLFKGIGPGAAPMWNRQLRCLLRLRALGHPGLPTLHAGRHDPDERVAYAVTTVQGRSLADARHRWREDERLQAVEQFAVLLDALSQLHSIGIHHRNIHLGAVRVFRDEELDDQYRCQLSRFEVSGLLRGLMGMRPDPADPDAHSGLRNLTLLPPDGVDRARHLAGLAPELLPYLFGSSATLRTDSATTDVFGLGVIGWEWFCGPVAEVLPQHYERLAAAGPGELRSGIEDLQHEMRRHLTRASIPKQLAHLLRDMIDQNPAARSTPYEAAAALTACWSSVRAAFETRESESPLLLAYMAKQFGPTLWRHFEWISHDPNSEVGRAELVGLLERDLRRAAIVHSPRGADGLVSGGLGAEAKRQAEWVLIGERALWFAGYLREPRHDDPPDPRVLVIRFVLEKESWAAAQLLRALPRREIGRVRLVPYKPGQPLGVDVTAHPSWRPLTDPLRRREKAVGREFLQSIDFLQEYQEAQRRARWYPYECVSTEDGIVIRHDHGRDRDRARRNALLAAYLDLPRARPTLSDFVDGLEFDGGSATVMLGSDRNGSPGFRDALKASATSTADPDVIKVQPKGGMAVPHKGWLRSAEEGGTDVQMDRQARARRMLDERQGLIEQLTSPKAVDTAVQFIDGSAGDGLDGTAPAIVRDICTVEPLYALQGPPGTGKSTVATRAIVEYLRRHPYTRLLVSAQSNFALDSLAAKIVKSVDPREIVVIRATSKRGEVDDEVVAEYTLDKVQERYRANIKKSVRSRLARDRADDLAPESPEDALLKRWMERVDGNAVELGERLRRAAQITLATCSVSAQVLDYSRDGAAVFDWVLVEEAAKAWPNELLIPLVQGLRWTLIGDHRQLGAFRGEELDRFLDHLSDQGTEAAQLHAGLKAQHLRYLNLFESMFLPPARGSEEAGDAAACGTVDAGKDTPGPVGRLAYQFRMHRSIAEVVGRVFYPRGATGGEKGEPGQERGRLSAGLPATVIDSTYAVDLDHDLTEPSFVVGKSLIWLDTHGVSGCVDEPSWVNEGEARLVASLARQLRPRWIDTPEGPGSLAVLSPYRRQLKEIGRLAPELEEARRLHTVHSFQGREADQVLVSLVRQTRRGASTRSNIGFVGQDQLVNVMLSRARRLLVIVGDLQHFSNHGTDSWRHIVQGVQQFGVVVPATELTDGEVTE</sequence>
<organism evidence="7 8">
    <name type="scientific">Streptomyces iakyrus</name>
    <dbReference type="NCBI Taxonomy" id="68219"/>
    <lineage>
        <taxon>Bacteria</taxon>
        <taxon>Bacillati</taxon>
        <taxon>Actinomycetota</taxon>
        <taxon>Actinomycetes</taxon>
        <taxon>Kitasatosporales</taxon>
        <taxon>Streptomycetaceae</taxon>
        <taxon>Streptomyces</taxon>
    </lineage>
</organism>
<dbReference type="PROSITE" id="PS50011">
    <property type="entry name" value="PROTEIN_KINASE_DOM"/>
    <property type="match status" value="1"/>
</dbReference>
<evidence type="ECO:0000256" key="4">
    <source>
        <dbReference type="ARBA" id="ARBA00022806"/>
    </source>
</evidence>
<reference evidence="7 8" key="1">
    <citation type="submission" date="2024-10" db="EMBL/GenBank/DDBJ databases">
        <title>The Natural Products Discovery Center: Release of the First 8490 Sequenced Strains for Exploring Actinobacteria Biosynthetic Diversity.</title>
        <authorList>
            <person name="Kalkreuter E."/>
            <person name="Kautsar S.A."/>
            <person name="Yang D."/>
            <person name="Bader C.D."/>
            <person name="Teijaro C.N."/>
            <person name="Fluegel L."/>
            <person name="Davis C.M."/>
            <person name="Simpson J.R."/>
            <person name="Lauterbach L."/>
            <person name="Steele A.D."/>
            <person name="Gui C."/>
            <person name="Meng S."/>
            <person name="Li G."/>
            <person name="Viehrig K."/>
            <person name="Ye F."/>
            <person name="Su P."/>
            <person name="Kiefer A.F."/>
            <person name="Nichols A."/>
            <person name="Cepeda A.J."/>
            <person name="Yan W."/>
            <person name="Fan B."/>
            <person name="Jiang Y."/>
            <person name="Adhikari A."/>
            <person name="Zheng C.-J."/>
            <person name="Schuster L."/>
            <person name="Cowan T.M."/>
            <person name="Smanski M.J."/>
            <person name="Chevrette M.G."/>
            <person name="De Carvalho L.P.S."/>
            <person name="Shen B."/>
        </authorList>
    </citation>
    <scope>NUCLEOTIDE SEQUENCE [LARGE SCALE GENOMIC DNA]</scope>
    <source>
        <strain evidence="7 8">NPDC089932</strain>
    </source>
</reference>
<dbReference type="Pfam" id="PF13086">
    <property type="entry name" value="AAA_11"/>
    <property type="match status" value="1"/>
</dbReference>
<dbReference type="SUPFAM" id="SSF52540">
    <property type="entry name" value="P-loop containing nucleoside triphosphate hydrolases"/>
    <property type="match status" value="1"/>
</dbReference>
<dbReference type="InterPro" id="IPR011009">
    <property type="entry name" value="Kinase-like_dom_sf"/>
</dbReference>
<dbReference type="Pfam" id="PF13087">
    <property type="entry name" value="AAA_12"/>
    <property type="match status" value="1"/>
</dbReference>
<name>A0ABW8F645_9ACTN</name>
<dbReference type="PANTHER" id="PTHR43788">
    <property type="entry name" value="DNA2/NAM7 HELICASE FAMILY MEMBER"/>
    <property type="match status" value="1"/>
</dbReference>
<dbReference type="InterPro" id="IPR041677">
    <property type="entry name" value="DNA2/NAM7_AAA_11"/>
</dbReference>
<evidence type="ECO:0000256" key="1">
    <source>
        <dbReference type="ARBA" id="ARBA00007913"/>
    </source>
</evidence>
<evidence type="ECO:0000313" key="8">
    <source>
        <dbReference type="Proteomes" id="UP001617511"/>
    </source>
</evidence>